<keyword evidence="6" id="KW-1185">Reference proteome</keyword>
<dbReference type="Gene3D" id="3.30.300.30">
    <property type="match status" value="1"/>
</dbReference>
<feature type="compositionally biased region" description="Basic residues" evidence="3">
    <location>
        <begin position="1"/>
        <end position="11"/>
    </location>
</feature>
<keyword evidence="2 5" id="KW-0436">Ligase</keyword>
<dbReference type="FunFam" id="3.30.300.30:FF:000008">
    <property type="entry name" value="2,3-dihydroxybenzoate-AMP ligase"/>
    <property type="match status" value="1"/>
</dbReference>
<dbReference type="Gene3D" id="3.40.50.12780">
    <property type="entry name" value="N-terminal domain of ligase-like"/>
    <property type="match status" value="1"/>
</dbReference>
<organism evidence="5 6">
    <name type="scientific">Phycicoccus flavus</name>
    <dbReference type="NCBI Taxonomy" id="2502783"/>
    <lineage>
        <taxon>Bacteria</taxon>
        <taxon>Bacillati</taxon>
        <taxon>Actinomycetota</taxon>
        <taxon>Actinomycetes</taxon>
        <taxon>Micrococcales</taxon>
        <taxon>Intrasporangiaceae</taxon>
        <taxon>Phycicoccus</taxon>
    </lineage>
</organism>
<dbReference type="GO" id="GO:0031956">
    <property type="term" value="F:medium-chain fatty acid-CoA ligase activity"/>
    <property type="evidence" value="ECO:0007669"/>
    <property type="project" value="TreeGrafter"/>
</dbReference>
<accession>A0A8T6R9U0</accession>
<evidence type="ECO:0000313" key="6">
    <source>
        <dbReference type="Proteomes" id="UP000287866"/>
    </source>
</evidence>
<dbReference type="PANTHER" id="PTHR43201:SF5">
    <property type="entry name" value="MEDIUM-CHAIN ACYL-COA LIGASE ACSF2, MITOCHONDRIAL"/>
    <property type="match status" value="1"/>
</dbReference>
<evidence type="ECO:0000256" key="2">
    <source>
        <dbReference type="ARBA" id="ARBA00022598"/>
    </source>
</evidence>
<dbReference type="AlphaFoldDB" id="A0A8T6R9U0"/>
<feature type="region of interest" description="Disordered" evidence="3">
    <location>
        <begin position="1"/>
        <end position="37"/>
    </location>
</feature>
<dbReference type="InterPro" id="IPR045851">
    <property type="entry name" value="AMP-bd_C_sf"/>
</dbReference>
<dbReference type="GO" id="GO:0006631">
    <property type="term" value="P:fatty acid metabolic process"/>
    <property type="evidence" value="ECO:0007669"/>
    <property type="project" value="TreeGrafter"/>
</dbReference>
<gene>
    <name evidence="5" type="ORF">EPD83_016300</name>
</gene>
<name>A0A8T6R9U0_9MICO</name>
<dbReference type="SUPFAM" id="SSF56801">
    <property type="entry name" value="Acetyl-CoA synthetase-like"/>
    <property type="match status" value="1"/>
</dbReference>
<proteinExistence type="inferred from homology"/>
<dbReference type="PANTHER" id="PTHR43201">
    <property type="entry name" value="ACYL-COA SYNTHETASE"/>
    <property type="match status" value="1"/>
</dbReference>
<dbReference type="RefSeq" id="WP_165566866.1">
    <property type="nucleotide sequence ID" value="NZ_SAYU02000067.1"/>
</dbReference>
<evidence type="ECO:0000313" key="5">
    <source>
        <dbReference type="EMBL" id="NHA69605.1"/>
    </source>
</evidence>
<protein>
    <submittedName>
        <fullName evidence="5">Long-chain fatty acid--CoA ligase</fullName>
    </submittedName>
</protein>
<dbReference type="Proteomes" id="UP000287866">
    <property type="component" value="Unassembled WGS sequence"/>
</dbReference>
<dbReference type="InterPro" id="IPR042099">
    <property type="entry name" value="ANL_N_sf"/>
</dbReference>
<sequence length="172" mass="18754">SRPPRATRRPPRAPDTFPPDPSTFGFAGLRRVGEPEGPAAQRARSAHGWHHTGDIGYLDDDGYLFIVDRAKDMIISGGFNVYSSEVEQAVLAHPDVRDCAVVGLPDDHWGERVVAVVQPVEGRTPDPDEVVAFVKARIGSLKAPKQVEVWTDLPRSTVGKVLKTDIKATLRG</sequence>
<evidence type="ECO:0000256" key="1">
    <source>
        <dbReference type="ARBA" id="ARBA00006432"/>
    </source>
</evidence>
<feature type="non-terminal residue" evidence="5">
    <location>
        <position position="1"/>
    </location>
</feature>
<dbReference type="InterPro" id="IPR025110">
    <property type="entry name" value="AMP-bd_C"/>
</dbReference>
<dbReference type="EMBL" id="SAYU02000067">
    <property type="protein sequence ID" value="NHA69605.1"/>
    <property type="molecule type" value="Genomic_DNA"/>
</dbReference>
<reference evidence="5" key="1">
    <citation type="submission" date="2020-03" db="EMBL/GenBank/DDBJ databases">
        <title>Phycicoccus flavus sp. nov., a novel endophytic actinobacterium isolated from branch of Kandelia candel.</title>
        <authorList>
            <person name="Tuo L."/>
        </authorList>
    </citation>
    <scope>NUCLEOTIDE SEQUENCE</scope>
    <source>
        <strain evidence="5">CMS6Z-2</strain>
    </source>
</reference>
<evidence type="ECO:0000259" key="4">
    <source>
        <dbReference type="Pfam" id="PF13193"/>
    </source>
</evidence>
<comment type="caution">
    <text evidence="5">The sequence shown here is derived from an EMBL/GenBank/DDBJ whole genome shotgun (WGS) entry which is preliminary data.</text>
</comment>
<dbReference type="Pfam" id="PF13193">
    <property type="entry name" value="AMP-binding_C"/>
    <property type="match status" value="1"/>
</dbReference>
<evidence type="ECO:0000256" key="3">
    <source>
        <dbReference type="SAM" id="MobiDB-lite"/>
    </source>
</evidence>
<feature type="domain" description="AMP-binding enzyme C-terminal" evidence="4">
    <location>
        <begin position="85"/>
        <end position="160"/>
    </location>
</feature>
<comment type="similarity">
    <text evidence="1">Belongs to the ATP-dependent AMP-binding enzyme family.</text>
</comment>